<dbReference type="PANTHER" id="PTHR46429:SF1">
    <property type="entry name" value="23S RRNA (GUANOSINE-2'-O-)-METHYLTRANSFERASE RLMB"/>
    <property type="match status" value="1"/>
</dbReference>
<dbReference type="GO" id="GO:0008173">
    <property type="term" value="F:RNA methyltransferase activity"/>
    <property type="evidence" value="ECO:0007669"/>
    <property type="project" value="InterPro"/>
</dbReference>
<dbReference type="SUPFAM" id="SSF75217">
    <property type="entry name" value="alpha/beta knot"/>
    <property type="match status" value="1"/>
</dbReference>
<sequence length="246" mass="26929">MDQEWIYGRQAVLEALRSESEIEKVLFAEGIQKNGIKSLLDQLHERGIPYQWVPRSRMDQLASGGRHQGVMARQAAFRYASLEECFKRASDRGAPPFFLLLDGIEDPHNLGSIIRTADASGVHGVILPKRRAVGLTPIVAKTSAGAVAHVPVVRVANLSQTAKQLQSQGVWLVGSDGEASQSYLDVDYKAPIALVIGNEGKGIRQQMKKRCDFLVRLPMLGQVSSLNASVAAGIFMYEVVRHRGLA</sequence>
<dbReference type="Gene3D" id="3.40.1280.10">
    <property type="match status" value="1"/>
</dbReference>
<keyword evidence="2 6" id="KW-0489">Methyltransferase</keyword>
<dbReference type="FunFam" id="3.40.1280.10:FF:000008">
    <property type="entry name" value="Group 3 RNA methyltransferase TrmH"/>
    <property type="match status" value="1"/>
</dbReference>
<dbReference type="SUPFAM" id="SSF55315">
    <property type="entry name" value="L30e-like"/>
    <property type="match status" value="1"/>
</dbReference>
<evidence type="ECO:0000256" key="2">
    <source>
        <dbReference type="ARBA" id="ARBA00022603"/>
    </source>
</evidence>
<dbReference type="InterPro" id="IPR029028">
    <property type="entry name" value="Alpha/beta_knot_MTases"/>
</dbReference>
<dbReference type="GO" id="GO:0003723">
    <property type="term" value="F:RNA binding"/>
    <property type="evidence" value="ECO:0007669"/>
    <property type="project" value="InterPro"/>
</dbReference>
<feature type="domain" description="RNA 2-O ribose methyltransferase substrate binding" evidence="5">
    <location>
        <begin position="5"/>
        <end position="80"/>
    </location>
</feature>
<keyword evidence="4" id="KW-1133">Transmembrane helix</keyword>
<dbReference type="CDD" id="cd18103">
    <property type="entry name" value="SpoU-like_RlmB"/>
    <property type="match status" value="1"/>
</dbReference>
<dbReference type="SMART" id="SM00967">
    <property type="entry name" value="SpoU_sub_bind"/>
    <property type="match status" value="1"/>
</dbReference>
<dbReference type="InterPro" id="IPR001537">
    <property type="entry name" value="SpoU_MeTrfase"/>
</dbReference>
<dbReference type="GO" id="GO:0006396">
    <property type="term" value="P:RNA processing"/>
    <property type="evidence" value="ECO:0007669"/>
    <property type="project" value="InterPro"/>
</dbReference>
<dbReference type="STRING" id="112248.SAMN05444392_107148"/>
<dbReference type="Pfam" id="PF00588">
    <property type="entry name" value="SpoU_methylase"/>
    <property type="match status" value="1"/>
</dbReference>
<dbReference type="OrthoDB" id="9794400at2"/>
<dbReference type="EMBL" id="FQVL01000007">
    <property type="protein sequence ID" value="SHF09331.1"/>
    <property type="molecule type" value="Genomic_DNA"/>
</dbReference>
<dbReference type="PANTHER" id="PTHR46429">
    <property type="entry name" value="23S RRNA (GUANOSINE-2'-O-)-METHYLTRANSFERASE RLMB"/>
    <property type="match status" value="1"/>
</dbReference>
<gene>
    <name evidence="6" type="ORF">SAMN05444392_107148</name>
</gene>
<dbReference type="GO" id="GO:0032259">
    <property type="term" value="P:methylation"/>
    <property type="evidence" value="ECO:0007669"/>
    <property type="project" value="UniProtKB-KW"/>
</dbReference>
<name>A0A1M4YU96_9BACL</name>
<keyword evidence="7" id="KW-1185">Reference proteome</keyword>
<proteinExistence type="inferred from homology"/>
<dbReference type="AlphaFoldDB" id="A0A1M4YU96"/>
<dbReference type="GO" id="GO:0005829">
    <property type="term" value="C:cytosol"/>
    <property type="evidence" value="ECO:0007669"/>
    <property type="project" value="TreeGrafter"/>
</dbReference>
<reference evidence="6 7" key="1">
    <citation type="submission" date="2016-11" db="EMBL/GenBank/DDBJ databases">
        <authorList>
            <person name="Jaros S."/>
            <person name="Januszkiewicz K."/>
            <person name="Wedrychowicz H."/>
        </authorList>
    </citation>
    <scope>NUCLEOTIDE SEQUENCE [LARGE SCALE GENOMIC DNA]</scope>
    <source>
        <strain evidence="6 7">DSM 44666</strain>
    </source>
</reference>
<feature type="transmembrane region" description="Helical" evidence="4">
    <location>
        <begin position="213"/>
        <end position="237"/>
    </location>
</feature>
<protein>
    <submittedName>
        <fullName evidence="6">23S rRNA (Guanosine2251-2'-O)-methyltransferase</fullName>
    </submittedName>
</protein>
<dbReference type="InterPro" id="IPR004441">
    <property type="entry name" value="rRNA_MeTrfase_TrmH"/>
</dbReference>
<dbReference type="Pfam" id="PF08032">
    <property type="entry name" value="SpoU_sub_bind"/>
    <property type="match status" value="1"/>
</dbReference>
<evidence type="ECO:0000256" key="1">
    <source>
        <dbReference type="ARBA" id="ARBA00007228"/>
    </source>
</evidence>
<keyword evidence="4" id="KW-0472">Membrane</keyword>
<comment type="similarity">
    <text evidence="1">Belongs to the class IV-like SAM-binding methyltransferase superfamily. RNA methyltransferase TrmH family.</text>
</comment>
<dbReference type="InterPro" id="IPR029026">
    <property type="entry name" value="tRNA_m1G_MTases_N"/>
</dbReference>
<keyword evidence="4" id="KW-0812">Transmembrane</keyword>
<evidence type="ECO:0000256" key="3">
    <source>
        <dbReference type="ARBA" id="ARBA00022679"/>
    </source>
</evidence>
<evidence type="ECO:0000313" key="6">
    <source>
        <dbReference type="EMBL" id="SHF09331.1"/>
    </source>
</evidence>
<keyword evidence="3 6" id="KW-0808">Transferase</keyword>
<dbReference type="InterPro" id="IPR029064">
    <property type="entry name" value="Ribosomal_eL30-like_sf"/>
</dbReference>
<evidence type="ECO:0000259" key="5">
    <source>
        <dbReference type="SMART" id="SM00967"/>
    </source>
</evidence>
<dbReference type="InterPro" id="IPR013123">
    <property type="entry name" value="SpoU_subst-bd"/>
</dbReference>
<accession>A0A1M4YU96</accession>
<dbReference type="Proteomes" id="UP000184476">
    <property type="component" value="Unassembled WGS sequence"/>
</dbReference>
<dbReference type="NCBIfam" id="TIGR00186">
    <property type="entry name" value="rRNA_methyl_3"/>
    <property type="match status" value="1"/>
</dbReference>
<evidence type="ECO:0000256" key="4">
    <source>
        <dbReference type="SAM" id="Phobius"/>
    </source>
</evidence>
<dbReference type="RefSeq" id="WP_073155151.1">
    <property type="nucleotide sequence ID" value="NZ_FQVL01000007.1"/>
</dbReference>
<dbReference type="Gene3D" id="3.30.1330.30">
    <property type="match status" value="1"/>
</dbReference>
<organism evidence="6 7">
    <name type="scientific">Seinonella peptonophila</name>
    <dbReference type="NCBI Taxonomy" id="112248"/>
    <lineage>
        <taxon>Bacteria</taxon>
        <taxon>Bacillati</taxon>
        <taxon>Bacillota</taxon>
        <taxon>Bacilli</taxon>
        <taxon>Bacillales</taxon>
        <taxon>Thermoactinomycetaceae</taxon>
        <taxon>Seinonella</taxon>
    </lineage>
</organism>
<evidence type="ECO:0000313" key="7">
    <source>
        <dbReference type="Proteomes" id="UP000184476"/>
    </source>
</evidence>